<gene>
    <name evidence="1" type="ORF">ACFSUE_16925</name>
</gene>
<dbReference type="RefSeq" id="WP_253065370.1">
    <property type="nucleotide sequence ID" value="NZ_JAMXWM010000043.1"/>
</dbReference>
<dbReference type="EMBL" id="JBHUMQ010000041">
    <property type="protein sequence ID" value="MFD2695292.1"/>
    <property type="molecule type" value="Genomic_DNA"/>
</dbReference>
<accession>A0ABW5S6S5</accession>
<organism evidence="1 2">
    <name type="scientific">Sporolactobacillus shoreicorticis</name>
    <dbReference type="NCBI Taxonomy" id="1923877"/>
    <lineage>
        <taxon>Bacteria</taxon>
        <taxon>Bacillati</taxon>
        <taxon>Bacillota</taxon>
        <taxon>Bacilli</taxon>
        <taxon>Bacillales</taxon>
        <taxon>Sporolactobacillaceae</taxon>
        <taxon>Sporolactobacillus</taxon>
    </lineage>
</organism>
<evidence type="ECO:0008006" key="3">
    <source>
        <dbReference type="Google" id="ProtNLM"/>
    </source>
</evidence>
<evidence type="ECO:0000313" key="2">
    <source>
        <dbReference type="Proteomes" id="UP001597399"/>
    </source>
</evidence>
<keyword evidence="2" id="KW-1185">Reference proteome</keyword>
<proteinExistence type="predicted"/>
<name>A0ABW5S6S5_9BACL</name>
<evidence type="ECO:0000313" key="1">
    <source>
        <dbReference type="EMBL" id="MFD2695292.1"/>
    </source>
</evidence>
<reference evidence="2" key="1">
    <citation type="journal article" date="2019" name="Int. J. Syst. Evol. Microbiol.">
        <title>The Global Catalogue of Microorganisms (GCM) 10K type strain sequencing project: providing services to taxonomists for standard genome sequencing and annotation.</title>
        <authorList>
            <consortium name="The Broad Institute Genomics Platform"/>
            <consortium name="The Broad Institute Genome Sequencing Center for Infectious Disease"/>
            <person name="Wu L."/>
            <person name="Ma J."/>
        </authorList>
    </citation>
    <scope>NUCLEOTIDE SEQUENCE [LARGE SCALE GENOMIC DNA]</scope>
    <source>
        <strain evidence="2">TISTR 2466</strain>
    </source>
</reference>
<protein>
    <recommendedName>
        <fullName evidence="3">Phage protein</fullName>
    </recommendedName>
</protein>
<comment type="caution">
    <text evidence="1">The sequence shown here is derived from an EMBL/GenBank/DDBJ whole genome shotgun (WGS) entry which is preliminary data.</text>
</comment>
<dbReference type="Proteomes" id="UP001597399">
    <property type="component" value="Unassembled WGS sequence"/>
</dbReference>
<sequence length="66" mass="7618">MNYRQIVSMIINNVNQTERNLNGLHEYGDEKAIDLLTIQLWKLKFLAAALADDSYNAIKKHLEEGK</sequence>